<sequence length="90" mass="9807">MSTNDSAATIPVSDDLKIAAVAAGCTVAFTLVPRFGLARNVSFLVRLLPLVPYFLYVFTRRIDLGSLDTVRNWSVLTLLITIIGLGFYAI</sequence>
<dbReference type="Pfam" id="PF26223">
    <property type="entry name" value="DUF8049"/>
    <property type="match status" value="1"/>
</dbReference>
<gene>
    <name evidence="2" type="ORF">G3I44_10080</name>
</gene>
<proteinExistence type="predicted"/>
<dbReference type="Proteomes" id="UP000465846">
    <property type="component" value="Chromosome"/>
</dbReference>
<dbReference type="GeneID" id="44079751"/>
<name>A0A6C0UGK6_9EURY</name>
<evidence type="ECO:0000259" key="1">
    <source>
        <dbReference type="Pfam" id="PF26223"/>
    </source>
</evidence>
<dbReference type="InterPro" id="IPR058362">
    <property type="entry name" value="DUF8049"/>
</dbReference>
<dbReference type="EMBL" id="CP048739">
    <property type="protein sequence ID" value="QIB74602.1"/>
    <property type="molecule type" value="Genomic_DNA"/>
</dbReference>
<evidence type="ECO:0000313" key="2">
    <source>
        <dbReference type="EMBL" id="QIB74602.1"/>
    </source>
</evidence>
<reference evidence="2 3" key="1">
    <citation type="submission" date="2020-02" db="EMBL/GenBank/DDBJ databases">
        <title>Whole genome sequence of Halogeometricum borinquense strain wsp4.</title>
        <authorList>
            <person name="Verma D.K."/>
            <person name="Gopal K."/>
            <person name="Prasad E.S."/>
        </authorList>
    </citation>
    <scope>NUCLEOTIDE SEQUENCE [LARGE SCALE GENOMIC DNA]</scope>
    <source>
        <strain evidence="3">wsp4</strain>
    </source>
</reference>
<dbReference type="RefSeq" id="WP_163486512.1">
    <property type="nucleotide sequence ID" value="NZ_CP048739.1"/>
</dbReference>
<feature type="domain" description="DUF8049" evidence="1">
    <location>
        <begin position="11"/>
        <end position="90"/>
    </location>
</feature>
<protein>
    <recommendedName>
        <fullName evidence="1">DUF8049 domain-containing protein</fullName>
    </recommendedName>
</protein>
<organism evidence="2 3">
    <name type="scientific">Halogeometricum borinquense</name>
    <dbReference type="NCBI Taxonomy" id="60847"/>
    <lineage>
        <taxon>Archaea</taxon>
        <taxon>Methanobacteriati</taxon>
        <taxon>Methanobacteriota</taxon>
        <taxon>Stenosarchaea group</taxon>
        <taxon>Halobacteria</taxon>
        <taxon>Halobacteriales</taxon>
        <taxon>Haloferacaceae</taxon>
        <taxon>Halogeometricum</taxon>
    </lineage>
</organism>
<dbReference type="AlphaFoldDB" id="A0A6C0UGK6"/>
<accession>A0A6C0UGK6</accession>
<evidence type="ECO:0000313" key="3">
    <source>
        <dbReference type="Proteomes" id="UP000465846"/>
    </source>
</evidence>